<accession>A0A4S4LJX6</accession>
<dbReference type="Proteomes" id="UP000308199">
    <property type="component" value="Unassembled WGS sequence"/>
</dbReference>
<evidence type="ECO:0000259" key="3">
    <source>
        <dbReference type="Pfam" id="PF24841"/>
    </source>
</evidence>
<evidence type="ECO:0000313" key="4">
    <source>
        <dbReference type="EMBL" id="THH12386.1"/>
    </source>
</evidence>
<sequence length="183" mass="20202">MPRQRKLKTPSKSKTGEIPEDEQWRIIENSGVLKNIPRDTPPSGLLNGRVEEANDELPETPFCNEIFNAILLIIPFSSLHITMDIYTTQSRATNASSVALPVCNLWFKVDLCGQLVELENGDETGISEGNFGPAPAPDNNLQCPPLGTMWIYTIVQLDLLPAVIGLGLVAGFVKWKDLKIVFN</sequence>
<dbReference type="InterPro" id="IPR056136">
    <property type="entry name" value="DUF7719"/>
</dbReference>
<protein>
    <recommendedName>
        <fullName evidence="3">DUF7719 domain-containing protein</fullName>
    </recommendedName>
</protein>
<feature type="transmembrane region" description="Helical" evidence="2">
    <location>
        <begin position="149"/>
        <end position="173"/>
    </location>
</feature>
<dbReference type="AlphaFoldDB" id="A0A4S4LJX6"/>
<evidence type="ECO:0000313" key="5">
    <source>
        <dbReference type="Proteomes" id="UP000308199"/>
    </source>
</evidence>
<feature type="domain" description="DUF7719" evidence="3">
    <location>
        <begin position="142"/>
        <end position="180"/>
    </location>
</feature>
<evidence type="ECO:0000256" key="2">
    <source>
        <dbReference type="SAM" id="Phobius"/>
    </source>
</evidence>
<dbReference type="Pfam" id="PF24841">
    <property type="entry name" value="DUF7719"/>
    <property type="match status" value="1"/>
</dbReference>
<proteinExistence type="predicted"/>
<keyword evidence="2" id="KW-0812">Transmembrane</keyword>
<evidence type="ECO:0000256" key="1">
    <source>
        <dbReference type="SAM" id="MobiDB-lite"/>
    </source>
</evidence>
<dbReference type="OrthoDB" id="5597489at2759"/>
<dbReference type="PANTHER" id="PTHR37846:SF1">
    <property type="entry name" value="DEACETYLASE-LIKE PROTEIN"/>
    <property type="match status" value="1"/>
</dbReference>
<gene>
    <name evidence="4" type="ORF">EW145_g43</name>
</gene>
<feature type="region of interest" description="Disordered" evidence="1">
    <location>
        <begin position="1"/>
        <end position="21"/>
    </location>
</feature>
<reference evidence="4 5" key="1">
    <citation type="submission" date="2019-02" db="EMBL/GenBank/DDBJ databases">
        <title>Genome sequencing of the rare red list fungi Phellinidium pouzarii.</title>
        <authorList>
            <person name="Buettner E."/>
            <person name="Kellner H."/>
        </authorList>
    </citation>
    <scope>NUCLEOTIDE SEQUENCE [LARGE SCALE GENOMIC DNA]</scope>
    <source>
        <strain evidence="4 5">DSM 108285</strain>
    </source>
</reference>
<dbReference type="PANTHER" id="PTHR37846">
    <property type="entry name" value="YALI0B21296P"/>
    <property type="match status" value="1"/>
</dbReference>
<keyword evidence="5" id="KW-1185">Reference proteome</keyword>
<name>A0A4S4LJX6_9AGAM</name>
<feature type="compositionally biased region" description="Basic residues" evidence="1">
    <location>
        <begin position="1"/>
        <end position="11"/>
    </location>
</feature>
<keyword evidence="2" id="KW-0472">Membrane</keyword>
<keyword evidence="2" id="KW-1133">Transmembrane helix</keyword>
<organism evidence="4 5">
    <name type="scientific">Phellinidium pouzarii</name>
    <dbReference type="NCBI Taxonomy" id="167371"/>
    <lineage>
        <taxon>Eukaryota</taxon>
        <taxon>Fungi</taxon>
        <taxon>Dikarya</taxon>
        <taxon>Basidiomycota</taxon>
        <taxon>Agaricomycotina</taxon>
        <taxon>Agaricomycetes</taxon>
        <taxon>Hymenochaetales</taxon>
        <taxon>Hymenochaetaceae</taxon>
        <taxon>Phellinidium</taxon>
    </lineage>
</organism>
<dbReference type="EMBL" id="SGPK01000001">
    <property type="protein sequence ID" value="THH12386.1"/>
    <property type="molecule type" value="Genomic_DNA"/>
</dbReference>
<comment type="caution">
    <text evidence="4">The sequence shown here is derived from an EMBL/GenBank/DDBJ whole genome shotgun (WGS) entry which is preliminary data.</text>
</comment>